<dbReference type="InterPro" id="IPR003382">
    <property type="entry name" value="Flavoprotein"/>
</dbReference>
<feature type="domain" description="Flavoprotein" evidence="3">
    <location>
        <begin position="11"/>
        <end position="184"/>
    </location>
</feature>
<organism evidence="4 5">
    <name type="scientific">Paramecium octaurelia</name>
    <dbReference type="NCBI Taxonomy" id="43137"/>
    <lineage>
        <taxon>Eukaryota</taxon>
        <taxon>Sar</taxon>
        <taxon>Alveolata</taxon>
        <taxon>Ciliophora</taxon>
        <taxon>Intramacronucleata</taxon>
        <taxon>Oligohymenophorea</taxon>
        <taxon>Peniculida</taxon>
        <taxon>Parameciidae</taxon>
        <taxon>Paramecium</taxon>
    </lineage>
</organism>
<dbReference type="OMA" id="NAQKFMN"/>
<keyword evidence="5" id="KW-1185">Reference proteome</keyword>
<name>A0A8S1UMD6_PAROT</name>
<evidence type="ECO:0000256" key="1">
    <source>
        <dbReference type="ARBA" id="ARBA00022993"/>
    </source>
</evidence>
<gene>
    <name evidence="4" type="ORF">POCTA_138.1.T0460187</name>
</gene>
<evidence type="ECO:0000313" key="5">
    <source>
        <dbReference type="Proteomes" id="UP000683925"/>
    </source>
</evidence>
<keyword evidence="1" id="KW-0173">Coenzyme A biosynthesis</keyword>
<evidence type="ECO:0000256" key="2">
    <source>
        <dbReference type="ARBA" id="ARBA00038350"/>
    </source>
</evidence>
<sequence>MQQDNNQREFKILIGFTGSVASIKAEQLISDIQKKFKEFNYSTKIRIITTHNAQKFMNPQIDGIEHFSDEDEFKTWKQRNDPVLHIELRKWADCLLIAPLSANTMAKIANGLCDNLLTNVARAWDYNKPMILAPAMNTMMYENPITEKQINKLKKIGAFIIDSISKILICGDIGKGAMEETNNISTIVYQRLNEFDAEDVSPWQELNLSPQSILQKQYQQQRSSTIYSGKDDKQKIINTKTTFSKLTKHTATTTTATEFPIRCLRNRVKSIDQTQKQFLKATPVKQYCDFKLSKEMLMYRNTADFPKQTLPRNFLSFQRLKKSYSRKKTIHSQELNPQLLQLQMQMKKMEEQVQQQKKSSWEIGARRLSNPKFQTFLSTQV</sequence>
<dbReference type="EMBL" id="CAJJDP010000046">
    <property type="protein sequence ID" value="CAD8165243.1"/>
    <property type="molecule type" value="Genomic_DNA"/>
</dbReference>
<proteinExistence type="inferred from homology"/>
<dbReference type="PANTHER" id="PTHR14359:SF6">
    <property type="entry name" value="PHOSPHOPANTOTHENOYLCYSTEINE DECARBOXYLASE"/>
    <property type="match status" value="1"/>
</dbReference>
<accession>A0A8S1UMD6</accession>
<dbReference type="GO" id="GO:0010181">
    <property type="term" value="F:FMN binding"/>
    <property type="evidence" value="ECO:0007669"/>
    <property type="project" value="TreeGrafter"/>
</dbReference>
<protein>
    <recommendedName>
        <fullName evidence="3">Flavoprotein domain-containing protein</fullName>
    </recommendedName>
</protein>
<comment type="similarity">
    <text evidence="2">Belongs to the HFCD (homooligomeric flavin containing Cys decarboxylase) superfamily.</text>
</comment>
<comment type="caution">
    <text evidence="4">The sequence shown here is derived from an EMBL/GenBank/DDBJ whole genome shotgun (WGS) entry which is preliminary data.</text>
</comment>
<dbReference type="OrthoDB" id="1532798at2759"/>
<dbReference type="Pfam" id="PF02441">
    <property type="entry name" value="Flavoprotein"/>
    <property type="match status" value="1"/>
</dbReference>
<dbReference type="PANTHER" id="PTHR14359">
    <property type="entry name" value="HOMO-OLIGOMERIC FLAVIN CONTAINING CYS DECARBOXYLASE FAMILY"/>
    <property type="match status" value="1"/>
</dbReference>
<evidence type="ECO:0000259" key="3">
    <source>
        <dbReference type="Pfam" id="PF02441"/>
    </source>
</evidence>
<dbReference type="Proteomes" id="UP000683925">
    <property type="component" value="Unassembled WGS sequence"/>
</dbReference>
<dbReference type="GO" id="GO:0004633">
    <property type="term" value="F:phosphopantothenoylcysteine decarboxylase activity"/>
    <property type="evidence" value="ECO:0007669"/>
    <property type="project" value="TreeGrafter"/>
</dbReference>
<reference evidence="4" key="1">
    <citation type="submission" date="2021-01" db="EMBL/GenBank/DDBJ databases">
        <authorList>
            <consortium name="Genoscope - CEA"/>
            <person name="William W."/>
        </authorList>
    </citation>
    <scope>NUCLEOTIDE SEQUENCE</scope>
</reference>
<dbReference type="GO" id="GO:0015937">
    <property type="term" value="P:coenzyme A biosynthetic process"/>
    <property type="evidence" value="ECO:0007669"/>
    <property type="project" value="UniProtKB-KW"/>
</dbReference>
<dbReference type="AlphaFoldDB" id="A0A8S1UMD6"/>
<dbReference type="GO" id="GO:0071513">
    <property type="term" value="C:phosphopantothenoylcysteine decarboxylase complex"/>
    <property type="evidence" value="ECO:0007669"/>
    <property type="project" value="TreeGrafter"/>
</dbReference>
<evidence type="ECO:0000313" key="4">
    <source>
        <dbReference type="EMBL" id="CAD8165243.1"/>
    </source>
</evidence>